<accession>A0ACB7YNG1</accession>
<dbReference type="EMBL" id="CM037161">
    <property type="protein sequence ID" value="KAH7854728.1"/>
    <property type="molecule type" value="Genomic_DNA"/>
</dbReference>
<evidence type="ECO:0000313" key="1">
    <source>
        <dbReference type="EMBL" id="KAH7854728.1"/>
    </source>
</evidence>
<reference evidence="1 2" key="1">
    <citation type="journal article" date="2021" name="Hortic Res">
        <title>High-quality reference genome and annotation aids understanding of berry development for evergreen blueberry (Vaccinium darrowii).</title>
        <authorList>
            <person name="Yu J."/>
            <person name="Hulse-Kemp A.M."/>
            <person name="Babiker E."/>
            <person name="Staton M."/>
        </authorList>
    </citation>
    <scope>NUCLEOTIDE SEQUENCE [LARGE SCALE GENOMIC DNA]</scope>
    <source>
        <strain evidence="2">cv. NJ 8807/NJ 8810</strain>
        <tissue evidence="1">Young leaf</tissue>
    </source>
</reference>
<comment type="caution">
    <text evidence="1">The sequence shown here is derived from an EMBL/GenBank/DDBJ whole genome shotgun (WGS) entry which is preliminary data.</text>
</comment>
<sequence length="119" mass="13989">MHVWKEGSCNCMISFYDLINESVIETGERNSELWEEEEQDSHSLRPVQPPQLPSPEEPLRLLWLPLSPSQKMYLTICLYFFHLLCLISTPTYYSQLCVELVVIRQLECEGDSKEDDGYW</sequence>
<organism evidence="1 2">
    <name type="scientific">Vaccinium darrowii</name>
    <dbReference type="NCBI Taxonomy" id="229202"/>
    <lineage>
        <taxon>Eukaryota</taxon>
        <taxon>Viridiplantae</taxon>
        <taxon>Streptophyta</taxon>
        <taxon>Embryophyta</taxon>
        <taxon>Tracheophyta</taxon>
        <taxon>Spermatophyta</taxon>
        <taxon>Magnoliopsida</taxon>
        <taxon>eudicotyledons</taxon>
        <taxon>Gunneridae</taxon>
        <taxon>Pentapetalae</taxon>
        <taxon>asterids</taxon>
        <taxon>Ericales</taxon>
        <taxon>Ericaceae</taxon>
        <taxon>Vaccinioideae</taxon>
        <taxon>Vaccinieae</taxon>
        <taxon>Vaccinium</taxon>
    </lineage>
</organism>
<proteinExistence type="predicted"/>
<gene>
    <name evidence="1" type="ORF">Vadar_017194</name>
</gene>
<name>A0ACB7YNG1_9ERIC</name>
<keyword evidence="2" id="KW-1185">Reference proteome</keyword>
<protein>
    <submittedName>
        <fullName evidence="1">Uncharacterized protein</fullName>
    </submittedName>
</protein>
<dbReference type="Proteomes" id="UP000828048">
    <property type="component" value="Chromosome 11"/>
</dbReference>
<evidence type="ECO:0000313" key="2">
    <source>
        <dbReference type="Proteomes" id="UP000828048"/>
    </source>
</evidence>